<keyword evidence="1 2" id="KW-0129">CBS domain</keyword>
<organism evidence="4 5">
    <name type="scientific">Candidatus Nitrosotalea okcheonensis</name>
    <dbReference type="NCBI Taxonomy" id="1903276"/>
    <lineage>
        <taxon>Archaea</taxon>
        <taxon>Nitrososphaerota</taxon>
        <taxon>Nitrososphaeria</taxon>
        <taxon>Nitrosotaleales</taxon>
        <taxon>Nitrosotaleaceae</taxon>
        <taxon>Nitrosotalea</taxon>
    </lineage>
</organism>
<dbReference type="Proteomes" id="UP000230607">
    <property type="component" value="Chromosome 1"/>
</dbReference>
<dbReference type="InterPro" id="IPR000644">
    <property type="entry name" value="CBS_dom"/>
</dbReference>
<keyword evidence="5" id="KW-1185">Reference proteome</keyword>
<dbReference type="PANTHER" id="PTHR43080:SF2">
    <property type="entry name" value="CBS DOMAIN-CONTAINING PROTEIN"/>
    <property type="match status" value="1"/>
</dbReference>
<dbReference type="SUPFAM" id="SSF54631">
    <property type="entry name" value="CBS-domain pair"/>
    <property type="match status" value="2"/>
</dbReference>
<feature type="domain" description="CBS" evidence="3">
    <location>
        <begin position="75"/>
        <end position="137"/>
    </location>
</feature>
<dbReference type="EMBL" id="LT841358">
    <property type="protein sequence ID" value="SMH71124.1"/>
    <property type="molecule type" value="Genomic_DNA"/>
</dbReference>
<evidence type="ECO:0000256" key="1">
    <source>
        <dbReference type="ARBA" id="ARBA00023122"/>
    </source>
</evidence>
<protein>
    <submittedName>
        <fullName evidence="4">CBS domain-containing protein</fullName>
    </submittedName>
</protein>
<feature type="domain" description="CBS" evidence="3">
    <location>
        <begin position="141"/>
        <end position="201"/>
    </location>
</feature>
<accession>A0A2H1FED1</accession>
<dbReference type="PANTHER" id="PTHR43080">
    <property type="entry name" value="CBS DOMAIN-CONTAINING PROTEIN CBSX3, MITOCHONDRIAL"/>
    <property type="match status" value="1"/>
</dbReference>
<sequence length="289" mass="32411">MTKFVTYTTPVITLGSENSIHETISLMKKNDIKRIVVINDVNIPVGIVTERDIGKFLESDRTTRTLDKITLNEIMSRHIITITNDQEELLVQCAIRMDAFQISSIVVVDNDGELIGIVTKSDLVKSFSTSFRGIYKVKNYMNTKMITCRKSDSLPFALSALNKNMISRLVVTDNDGKPVGVISYDTFLKNSEYFKFGTRTETALEYLPLKTSAKELQVGDLIGDELLTIESEEDLAKAAKLMTQYKISGVPVVDHRGNLEGMISATDVIHAYHEVKVHAVMQKQDPHFT</sequence>
<evidence type="ECO:0000256" key="2">
    <source>
        <dbReference type="PROSITE-ProRule" id="PRU00703"/>
    </source>
</evidence>
<dbReference type="Pfam" id="PF00571">
    <property type="entry name" value="CBS"/>
    <property type="match status" value="4"/>
</dbReference>
<name>A0A2H1FED1_9ARCH</name>
<feature type="domain" description="CBS" evidence="3">
    <location>
        <begin position="7"/>
        <end position="63"/>
    </location>
</feature>
<dbReference type="InterPro" id="IPR051257">
    <property type="entry name" value="Diverse_CBS-Domain"/>
</dbReference>
<dbReference type="RefSeq" id="WP_157927149.1">
    <property type="nucleotide sequence ID" value="NZ_LT841358.1"/>
</dbReference>
<reference evidence="5" key="1">
    <citation type="submission" date="2017-03" db="EMBL/GenBank/DDBJ databases">
        <authorList>
            <person name="Herbold C."/>
        </authorList>
    </citation>
    <scope>NUCLEOTIDE SEQUENCE [LARGE SCALE GENOMIC DNA]</scope>
</reference>
<evidence type="ECO:0000313" key="5">
    <source>
        <dbReference type="Proteomes" id="UP000230607"/>
    </source>
</evidence>
<dbReference type="PROSITE" id="PS51371">
    <property type="entry name" value="CBS"/>
    <property type="match status" value="4"/>
</dbReference>
<feature type="domain" description="CBS" evidence="3">
    <location>
        <begin position="222"/>
        <end position="280"/>
    </location>
</feature>
<gene>
    <name evidence="4" type="ORF">NCS_10931</name>
</gene>
<dbReference type="InterPro" id="IPR046342">
    <property type="entry name" value="CBS_dom_sf"/>
</dbReference>
<dbReference type="Gene3D" id="3.10.580.10">
    <property type="entry name" value="CBS-domain"/>
    <property type="match status" value="2"/>
</dbReference>
<dbReference type="SMART" id="SM00116">
    <property type="entry name" value="CBS"/>
    <property type="match status" value="4"/>
</dbReference>
<proteinExistence type="predicted"/>
<dbReference type="OrthoDB" id="43333at2157"/>
<dbReference type="AlphaFoldDB" id="A0A2H1FED1"/>
<evidence type="ECO:0000259" key="3">
    <source>
        <dbReference type="PROSITE" id="PS51371"/>
    </source>
</evidence>
<evidence type="ECO:0000313" key="4">
    <source>
        <dbReference type="EMBL" id="SMH71124.1"/>
    </source>
</evidence>